<feature type="transmembrane region" description="Helical" evidence="10">
    <location>
        <begin position="617"/>
        <end position="640"/>
    </location>
</feature>
<evidence type="ECO:0000256" key="1">
    <source>
        <dbReference type="ARBA" id="ARBA00004141"/>
    </source>
</evidence>
<dbReference type="GO" id="GO:0042626">
    <property type="term" value="F:ATPase-coupled transmembrane transporter activity"/>
    <property type="evidence" value="ECO:0000318"/>
    <property type="project" value="GO_Central"/>
</dbReference>
<dbReference type="InterPro" id="IPR052215">
    <property type="entry name" value="Plant_ABCG"/>
</dbReference>
<dbReference type="GO" id="GO:0055085">
    <property type="term" value="P:transmembrane transport"/>
    <property type="evidence" value="ECO:0000318"/>
    <property type="project" value="GO_Central"/>
</dbReference>
<dbReference type="InterPro" id="IPR043926">
    <property type="entry name" value="ABCG_dom"/>
</dbReference>
<dbReference type="GO" id="GO:0016020">
    <property type="term" value="C:membrane"/>
    <property type="evidence" value="ECO:0000318"/>
    <property type="project" value="GO_Central"/>
</dbReference>
<dbReference type="EMBL" id="CM000649">
    <property type="protein sequence ID" value="EED88828.1"/>
    <property type="molecule type" value="Genomic_DNA"/>
</dbReference>
<feature type="transmembrane region" description="Helical" evidence="10">
    <location>
        <begin position="514"/>
        <end position="538"/>
    </location>
</feature>
<dbReference type="InParanoid" id="B8CCS9"/>
<sequence length="726" mass="81652">MEQPTEEVSVAQRRIQDQVGDLGVIETGLPASKRSPSSRSLTVDNVPINRRSNDKGVVKRIADSIVHRAPEKGESVVGDNKSLGTEDVTRPGRIILKKCEAAVPSSSLLNRLYKNREGRKKTILHSMRVDVPAGSITAILGTSESGKSTLLKFMAGCMDKNMAYDGIVNLQGSTSYLPRETNLHRFYTPRTYIRHYDRLLSSRAQGGGCNNMPNRFKRNQSSVSNGDNGGRPPMRRTSSIMTHDDVENLLDNLRIDHERRDTIVGDVFRRGLSPGEQRRLELGLLVLGAPDTLFCENPVEGLDSETSLQLMEFLKGYSSNSSRRVIVTLNRPSLFVWNLIDNVILLSRGRIVFEGPRFDMESFFSHHKMPTPARFSPLEHYLAVVNNFRRPNVSVDWESAFKKWQEEGDDDNEDGLADDIETCFPTAIPNVMIPSMQSRSNNEEGSSCLSYLCCCCGKWSPKFIELLRRYLLQMALNPGILQLRFGMYTMLSLILGMLFFNLEQDFSYQQVNSHAALLFYSSSFYIFMVVAILPFLAIDHQIKEKEVLNGFYHPITHHLAVSVAAIPTVFIMSLVISVILVNMVQLENGIMFFLILTLALWCGESLAILVSLCTKNYILGIVGCAGICGLFMPLEGFMLIPSKFPSWLRWTYFVPFHTYTWRSLMHNEFSGSLLGNGVLQSYGIEDTNIAHDMVVLICYSMIIHILCMAVILVTNTNVIAKKMKES</sequence>
<feature type="region of interest" description="Disordered" evidence="9">
    <location>
        <begin position="207"/>
        <end position="238"/>
    </location>
</feature>
<dbReference type="eggNOG" id="KOG0061">
    <property type="taxonomic scope" value="Eukaryota"/>
</dbReference>
<feature type="transmembrane region" description="Helical" evidence="10">
    <location>
        <begin position="485"/>
        <end position="502"/>
    </location>
</feature>
<feature type="region of interest" description="Disordered" evidence="9">
    <location>
        <begin position="28"/>
        <end position="48"/>
    </location>
</feature>
<gene>
    <name evidence="12" type="ORF">THAPSDRAFT_24925</name>
</gene>
<keyword evidence="4 10" id="KW-0812">Transmembrane</keyword>
<dbReference type="RefSeq" id="XP_002293819.1">
    <property type="nucleotide sequence ID" value="XM_002293783.1"/>
</dbReference>
<dbReference type="GeneID" id="7441830"/>
<evidence type="ECO:0000256" key="7">
    <source>
        <dbReference type="ARBA" id="ARBA00022989"/>
    </source>
</evidence>
<organism evidence="12 13">
    <name type="scientific">Thalassiosira pseudonana</name>
    <name type="common">Marine diatom</name>
    <name type="synonym">Cyclotella nana</name>
    <dbReference type="NCBI Taxonomy" id="35128"/>
    <lineage>
        <taxon>Eukaryota</taxon>
        <taxon>Sar</taxon>
        <taxon>Stramenopiles</taxon>
        <taxon>Ochrophyta</taxon>
        <taxon>Bacillariophyta</taxon>
        <taxon>Coscinodiscophyceae</taxon>
        <taxon>Thalassiosirophycidae</taxon>
        <taxon>Thalassiosirales</taxon>
        <taxon>Thalassiosiraceae</taxon>
        <taxon>Thalassiosira</taxon>
    </lineage>
</organism>
<evidence type="ECO:0000256" key="2">
    <source>
        <dbReference type="ARBA" id="ARBA00005814"/>
    </source>
</evidence>
<dbReference type="FunFam" id="3.40.50.300:FF:004898">
    <property type="entry name" value="Drug resistance protein 1 (Truncated)"/>
    <property type="match status" value="1"/>
</dbReference>
<dbReference type="PROSITE" id="PS00211">
    <property type="entry name" value="ABC_TRANSPORTER_1"/>
    <property type="match status" value="1"/>
</dbReference>
<comment type="subcellular location">
    <subcellularLocation>
        <location evidence="1">Membrane</location>
        <topology evidence="1">Multi-pass membrane protein</topology>
    </subcellularLocation>
</comment>
<dbReference type="GO" id="GO:0005524">
    <property type="term" value="F:ATP binding"/>
    <property type="evidence" value="ECO:0007669"/>
    <property type="project" value="UniProtKB-KW"/>
</dbReference>
<keyword evidence="7 10" id="KW-1133">Transmembrane helix</keyword>
<dbReference type="GO" id="GO:0016887">
    <property type="term" value="F:ATP hydrolysis activity"/>
    <property type="evidence" value="ECO:0007669"/>
    <property type="project" value="InterPro"/>
</dbReference>
<evidence type="ECO:0000256" key="9">
    <source>
        <dbReference type="SAM" id="MobiDB-lite"/>
    </source>
</evidence>
<dbReference type="Proteomes" id="UP000001449">
    <property type="component" value="Chromosome 14"/>
</dbReference>
<evidence type="ECO:0000313" key="13">
    <source>
        <dbReference type="Proteomes" id="UP000001449"/>
    </source>
</evidence>
<reference evidence="12 13" key="2">
    <citation type="journal article" date="2008" name="Nature">
        <title>The Phaeodactylum genome reveals the evolutionary history of diatom genomes.</title>
        <authorList>
            <person name="Bowler C."/>
            <person name="Allen A.E."/>
            <person name="Badger J.H."/>
            <person name="Grimwood J."/>
            <person name="Jabbari K."/>
            <person name="Kuo A."/>
            <person name="Maheswari U."/>
            <person name="Martens C."/>
            <person name="Maumus F."/>
            <person name="Otillar R.P."/>
            <person name="Rayko E."/>
            <person name="Salamov A."/>
            <person name="Vandepoele K."/>
            <person name="Beszteri B."/>
            <person name="Gruber A."/>
            <person name="Heijde M."/>
            <person name="Katinka M."/>
            <person name="Mock T."/>
            <person name="Valentin K."/>
            <person name="Verret F."/>
            <person name="Berges J.A."/>
            <person name="Brownlee C."/>
            <person name="Cadoret J.P."/>
            <person name="Chiovitti A."/>
            <person name="Choi C.J."/>
            <person name="Coesel S."/>
            <person name="De Martino A."/>
            <person name="Detter J.C."/>
            <person name="Durkin C."/>
            <person name="Falciatore A."/>
            <person name="Fournet J."/>
            <person name="Haruta M."/>
            <person name="Huysman M.J."/>
            <person name="Jenkins B.D."/>
            <person name="Jiroutova K."/>
            <person name="Jorgensen R.E."/>
            <person name="Joubert Y."/>
            <person name="Kaplan A."/>
            <person name="Kroger N."/>
            <person name="Kroth P.G."/>
            <person name="La Roche J."/>
            <person name="Lindquist E."/>
            <person name="Lommer M."/>
            <person name="Martin-Jezequel V."/>
            <person name="Lopez P.J."/>
            <person name="Lucas S."/>
            <person name="Mangogna M."/>
            <person name="McGinnis K."/>
            <person name="Medlin L.K."/>
            <person name="Montsant A."/>
            <person name="Oudot-Le Secq M.P."/>
            <person name="Napoli C."/>
            <person name="Obornik M."/>
            <person name="Parker M.S."/>
            <person name="Petit J.L."/>
            <person name="Porcel B.M."/>
            <person name="Poulsen N."/>
            <person name="Robison M."/>
            <person name="Rychlewski L."/>
            <person name="Rynearson T.A."/>
            <person name="Schmutz J."/>
            <person name="Shapiro H."/>
            <person name="Siaut M."/>
            <person name="Stanley M."/>
            <person name="Sussman M.R."/>
            <person name="Taylor A.R."/>
            <person name="Vardi A."/>
            <person name="von Dassow P."/>
            <person name="Vyverman W."/>
            <person name="Willis A."/>
            <person name="Wyrwicz L.S."/>
            <person name="Rokhsar D.S."/>
            <person name="Weissenbach J."/>
            <person name="Armbrust E.V."/>
            <person name="Green B.R."/>
            <person name="Van de Peer Y."/>
            <person name="Grigoriev I.V."/>
        </authorList>
    </citation>
    <scope>NUCLEOTIDE SEQUENCE [LARGE SCALE GENOMIC DNA]</scope>
    <source>
        <strain evidence="12 13">CCMP1335</strain>
    </source>
</reference>
<dbReference type="Gene3D" id="3.40.50.300">
    <property type="entry name" value="P-loop containing nucleotide triphosphate hydrolases"/>
    <property type="match status" value="1"/>
</dbReference>
<protein>
    <recommendedName>
        <fullName evidence="11">ABC transporter domain-containing protein</fullName>
    </recommendedName>
</protein>
<dbReference type="PANTHER" id="PTHR48042:SF11">
    <property type="entry name" value="ABC TRANSPORTER G FAMILY MEMBER 11"/>
    <property type="match status" value="1"/>
</dbReference>
<evidence type="ECO:0000256" key="10">
    <source>
        <dbReference type="SAM" id="Phobius"/>
    </source>
</evidence>
<keyword evidence="5" id="KW-0547">Nucleotide-binding</keyword>
<evidence type="ECO:0000313" key="12">
    <source>
        <dbReference type="EMBL" id="EED88828.1"/>
    </source>
</evidence>
<feature type="compositionally biased region" description="Polar residues" evidence="9">
    <location>
        <begin position="34"/>
        <end position="43"/>
    </location>
</feature>
<dbReference type="SMART" id="SM00382">
    <property type="entry name" value="AAA"/>
    <property type="match status" value="1"/>
</dbReference>
<dbReference type="AlphaFoldDB" id="B8CCS9"/>
<evidence type="ECO:0000256" key="3">
    <source>
        <dbReference type="ARBA" id="ARBA00022448"/>
    </source>
</evidence>
<dbReference type="InterPro" id="IPR003439">
    <property type="entry name" value="ABC_transporter-like_ATP-bd"/>
</dbReference>
<evidence type="ECO:0000259" key="11">
    <source>
        <dbReference type="PROSITE" id="PS50893"/>
    </source>
</evidence>
<keyword evidence="13" id="KW-1185">Reference proteome</keyword>
<dbReference type="SUPFAM" id="SSF52540">
    <property type="entry name" value="P-loop containing nucleoside triphosphate hydrolases"/>
    <property type="match status" value="1"/>
</dbReference>
<dbReference type="PaxDb" id="35128-Thaps24925"/>
<proteinExistence type="inferred from homology"/>
<dbReference type="Pfam" id="PF01061">
    <property type="entry name" value="ABC2_membrane"/>
    <property type="match status" value="1"/>
</dbReference>
<keyword evidence="8 10" id="KW-0472">Membrane</keyword>
<dbReference type="PROSITE" id="PS50893">
    <property type="entry name" value="ABC_TRANSPORTER_2"/>
    <property type="match status" value="1"/>
</dbReference>
<dbReference type="Pfam" id="PF00005">
    <property type="entry name" value="ABC_tran"/>
    <property type="match status" value="1"/>
</dbReference>
<feature type="domain" description="ABC transporter" evidence="11">
    <location>
        <begin position="107"/>
        <end position="373"/>
    </location>
</feature>
<dbReference type="STRING" id="35128.B8CCS9"/>
<feature type="transmembrane region" description="Helical" evidence="10">
    <location>
        <begin position="693"/>
        <end position="714"/>
    </location>
</feature>
<evidence type="ECO:0000256" key="8">
    <source>
        <dbReference type="ARBA" id="ARBA00023136"/>
    </source>
</evidence>
<accession>B8CCS9</accession>
<comment type="similarity">
    <text evidence="2">Belongs to the ABC transporter superfamily. ABCG family. Eye pigment precursor importer (TC 3.A.1.204) subfamily.</text>
</comment>
<reference evidence="12 13" key="1">
    <citation type="journal article" date="2004" name="Science">
        <title>The genome of the diatom Thalassiosira pseudonana: ecology, evolution, and metabolism.</title>
        <authorList>
            <person name="Armbrust E.V."/>
            <person name="Berges J.A."/>
            <person name="Bowler C."/>
            <person name="Green B.R."/>
            <person name="Martinez D."/>
            <person name="Putnam N.H."/>
            <person name="Zhou S."/>
            <person name="Allen A.E."/>
            <person name="Apt K.E."/>
            <person name="Bechner M."/>
            <person name="Brzezinski M.A."/>
            <person name="Chaal B.K."/>
            <person name="Chiovitti A."/>
            <person name="Davis A.K."/>
            <person name="Demarest M.S."/>
            <person name="Detter J.C."/>
            <person name="Glavina T."/>
            <person name="Goodstein D."/>
            <person name="Hadi M.Z."/>
            <person name="Hellsten U."/>
            <person name="Hildebrand M."/>
            <person name="Jenkins B.D."/>
            <person name="Jurka J."/>
            <person name="Kapitonov V.V."/>
            <person name="Kroger N."/>
            <person name="Lau W.W."/>
            <person name="Lane T.W."/>
            <person name="Larimer F.W."/>
            <person name="Lippmeier J.C."/>
            <person name="Lucas S."/>
            <person name="Medina M."/>
            <person name="Montsant A."/>
            <person name="Obornik M."/>
            <person name="Parker M.S."/>
            <person name="Palenik B."/>
            <person name="Pazour G.J."/>
            <person name="Richardson P.M."/>
            <person name="Rynearson T.A."/>
            <person name="Saito M.A."/>
            <person name="Schwartz D.C."/>
            <person name="Thamatrakoln K."/>
            <person name="Valentin K."/>
            <person name="Vardi A."/>
            <person name="Wilkerson F.P."/>
            <person name="Rokhsar D.S."/>
        </authorList>
    </citation>
    <scope>NUCLEOTIDE SEQUENCE [LARGE SCALE GENOMIC DNA]</scope>
    <source>
        <strain evidence="12 13">CCMP1335</strain>
    </source>
</reference>
<dbReference type="InterPro" id="IPR027417">
    <property type="entry name" value="P-loop_NTPase"/>
</dbReference>
<dbReference type="KEGG" id="tps:THAPSDRAFT_24925"/>
<evidence type="ECO:0000256" key="5">
    <source>
        <dbReference type="ARBA" id="ARBA00022741"/>
    </source>
</evidence>
<keyword evidence="6" id="KW-0067">ATP-binding</keyword>
<dbReference type="HOGENOM" id="CLU_381549_0_0_1"/>
<dbReference type="PANTHER" id="PTHR48042">
    <property type="entry name" value="ABC TRANSPORTER G FAMILY MEMBER 11"/>
    <property type="match status" value="1"/>
</dbReference>
<evidence type="ECO:0000256" key="4">
    <source>
        <dbReference type="ARBA" id="ARBA00022692"/>
    </source>
</evidence>
<keyword evidence="3" id="KW-0813">Transport</keyword>
<dbReference type="InterPro" id="IPR013525">
    <property type="entry name" value="ABC2_TM"/>
</dbReference>
<feature type="transmembrane region" description="Helical" evidence="10">
    <location>
        <begin position="559"/>
        <end position="584"/>
    </location>
</feature>
<dbReference type="InterPro" id="IPR017871">
    <property type="entry name" value="ABC_transporter-like_CS"/>
</dbReference>
<name>B8CCS9_THAPS</name>
<evidence type="ECO:0000256" key="6">
    <source>
        <dbReference type="ARBA" id="ARBA00022840"/>
    </source>
</evidence>
<dbReference type="InterPro" id="IPR003593">
    <property type="entry name" value="AAA+_ATPase"/>
</dbReference>
<dbReference type="OMA" id="VIGNWHA"/>
<dbReference type="GO" id="GO:0140359">
    <property type="term" value="F:ABC-type transporter activity"/>
    <property type="evidence" value="ECO:0007669"/>
    <property type="project" value="InterPro"/>
</dbReference>
<feature type="transmembrane region" description="Helical" evidence="10">
    <location>
        <begin position="590"/>
        <end position="610"/>
    </location>
</feature>
<dbReference type="Pfam" id="PF19055">
    <property type="entry name" value="ABC2_membrane_7"/>
    <property type="match status" value="1"/>
</dbReference>